<dbReference type="InterPro" id="IPR058240">
    <property type="entry name" value="rSAM_sf"/>
</dbReference>
<evidence type="ECO:0000256" key="1">
    <source>
        <dbReference type="ARBA" id="ARBA00001966"/>
    </source>
</evidence>
<dbReference type="Proteomes" id="UP000185655">
    <property type="component" value="Unassembled WGS sequence"/>
</dbReference>
<dbReference type="GO" id="GO:0046872">
    <property type="term" value="F:metal ion binding"/>
    <property type="evidence" value="ECO:0007669"/>
    <property type="project" value="UniProtKB-KW"/>
</dbReference>
<dbReference type="EMBL" id="FPKS01000018">
    <property type="protein sequence ID" value="SFZ76682.1"/>
    <property type="molecule type" value="Genomic_DNA"/>
</dbReference>
<dbReference type="Proteomes" id="UP000218979">
    <property type="component" value="Unassembled WGS sequence"/>
</dbReference>
<dbReference type="PANTHER" id="PTHR43409:SF7">
    <property type="entry name" value="BLL1977 PROTEIN"/>
    <property type="match status" value="1"/>
</dbReference>
<organism evidence="7 8">
    <name type="scientific">Pseudolactococcus chungangensis CAU 28 = DSM 22330</name>
    <dbReference type="NCBI Taxonomy" id="1122154"/>
    <lineage>
        <taxon>Bacteria</taxon>
        <taxon>Bacillati</taxon>
        <taxon>Bacillota</taxon>
        <taxon>Bacilli</taxon>
        <taxon>Lactobacillales</taxon>
        <taxon>Streptococcaceae</taxon>
        <taxon>Pseudolactococcus</taxon>
    </lineage>
</organism>
<gene>
    <name evidence="6" type="ORF">RR45_GL001151</name>
    <name evidence="7" type="ORF">SAMN02746068_02030</name>
</gene>
<dbReference type="GO" id="GO:0051536">
    <property type="term" value="F:iron-sulfur cluster binding"/>
    <property type="evidence" value="ECO:0007669"/>
    <property type="project" value="UniProtKB-KW"/>
</dbReference>
<dbReference type="SUPFAM" id="SSF102114">
    <property type="entry name" value="Radical SAM enzymes"/>
    <property type="match status" value="1"/>
</dbReference>
<evidence type="ECO:0000256" key="4">
    <source>
        <dbReference type="ARBA" id="ARBA00023004"/>
    </source>
</evidence>
<dbReference type="EMBL" id="JXJT01000024">
    <property type="protein sequence ID" value="PCS01147.1"/>
    <property type="molecule type" value="Genomic_DNA"/>
</dbReference>
<sequence>MIDLLYETNCRSIFFGIESGSEKIQKLSRKNLRIGTDIFEKVKYMRQKGIVVELNFLVGFLEETTSDLMQTIELAGKLSSIDYFSAPNHSLLSPEPGAYITSVTSQVDYILRKDSVFYKDLINSSMPIQSYNSKFFNHLYMIKNKNYDIEVMGVTASKYFEFLKFFHFTTKMITEIWNKTYTEIFEGILENEVGGYISVVIKNMKDSLTVLQEEIITYELQRYWSITGRTDEQPFMYEYPIQMIYFELLETEQLFYDLQKYLPKKTKVRMA</sequence>
<accession>A0A1K2HK87</accession>
<keyword evidence="3" id="KW-0479">Metal-binding</keyword>
<dbReference type="Gene3D" id="3.30.750.200">
    <property type="match status" value="1"/>
</dbReference>
<dbReference type="PANTHER" id="PTHR43409">
    <property type="entry name" value="ANAEROBIC MAGNESIUM-PROTOPORPHYRIN IX MONOMETHYL ESTER CYCLASE-RELATED"/>
    <property type="match status" value="1"/>
</dbReference>
<evidence type="ECO:0000313" key="6">
    <source>
        <dbReference type="EMBL" id="PCS01147.1"/>
    </source>
</evidence>
<reference evidence="6 9" key="1">
    <citation type="submission" date="2014-12" db="EMBL/GenBank/DDBJ databases">
        <title>Draft genome sequences of 10 type strains of Lactococcus.</title>
        <authorList>
            <person name="Sun Z."/>
            <person name="Zhong Z."/>
            <person name="Liu W."/>
            <person name="Zhang W."/>
            <person name="Zhang H."/>
        </authorList>
    </citation>
    <scope>NUCLEOTIDE SEQUENCE [LARGE SCALE GENOMIC DNA]</scope>
    <source>
        <strain evidence="6 9">DSM 22330</strain>
    </source>
</reference>
<evidence type="ECO:0000256" key="2">
    <source>
        <dbReference type="ARBA" id="ARBA00022691"/>
    </source>
</evidence>
<keyword evidence="9" id="KW-1185">Reference proteome</keyword>
<keyword evidence="5" id="KW-0411">Iron-sulfur</keyword>
<evidence type="ECO:0000313" key="9">
    <source>
        <dbReference type="Proteomes" id="UP000218979"/>
    </source>
</evidence>
<evidence type="ECO:0000256" key="3">
    <source>
        <dbReference type="ARBA" id="ARBA00022723"/>
    </source>
</evidence>
<evidence type="ECO:0008006" key="10">
    <source>
        <dbReference type="Google" id="ProtNLM"/>
    </source>
</evidence>
<evidence type="ECO:0000313" key="7">
    <source>
        <dbReference type="EMBL" id="SFZ76682.1"/>
    </source>
</evidence>
<evidence type="ECO:0000256" key="5">
    <source>
        <dbReference type="ARBA" id="ARBA00023014"/>
    </source>
</evidence>
<protein>
    <recommendedName>
        <fullName evidence="10">Radical SAM superfamily protein</fullName>
    </recommendedName>
</protein>
<dbReference type="AlphaFoldDB" id="A0A1K2HK87"/>
<dbReference type="STRING" id="1122154.SAMN02746068_02030"/>
<dbReference type="InterPro" id="IPR051198">
    <property type="entry name" value="BchE-like"/>
</dbReference>
<comment type="cofactor">
    <cofactor evidence="1">
        <name>[4Fe-4S] cluster</name>
        <dbReference type="ChEBI" id="CHEBI:49883"/>
    </cofactor>
</comment>
<evidence type="ECO:0000313" key="8">
    <source>
        <dbReference type="Proteomes" id="UP000185655"/>
    </source>
</evidence>
<name>A0A1K2HK87_9LACT</name>
<proteinExistence type="predicted"/>
<keyword evidence="2" id="KW-0949">S-adenosyl-L-methionine</keyword>
<keyword evidence="4" id="KW-0408">Iron</keyword>
<reference evidence="7 8" key="2">
    <citation type="submission" date="2016-11" db="EMBL/GenBank/DDBJ databases">
        <authorList>
            <person name="Jaros S."/>
            <person name="Januszkiewicz K."/>
            <person name="Wedrychowicz H."/>
        </authorList>
    </citation>
    <scope>NUCLEOTIDE SEQUENCE [LARGE SCALE GENOMIC DNA]</scope>
    <source>
        <strain evidence="7 8">DSM 22330</strain>
    </source>
</reference>